<feature type="active site" description="Proton donor/acceptor" evidence="8">
    <location>
        <position position="143"/>
    </location>
</feature>
<dbReference type="InterPro" id="IPR013022">
    <property type="entry name" value="Xyl_isomerase-like_TIM-brl"/>
</dbReference>
<evidence type="ECO:0000256" key="1">
    <source>
        <dbReference type="ARBA" id="ARBA00000476"/>
    </source>
</evidence>
<evidence type="ECO:0000313" key="10">
    <source>
        <dbReference type="EnsemblMetazoa" id="GPAI045882-PA"/>
    </source>
</evidence>
<evidence type="ECO:0000256" key="5">
    <source>
        <dbReference type="ARBA" id="ARBA00017985"/>
    </source>
</evidence>
<reference evidence="10" key="2">
    <citation type="submission" date="2020-05" db="UniProtKB">
        <authorList>
            <consortium name="EnsemblMetazoa"/>
        </authorList>
    </citation>
    <scope>IDENTIFICATION</scope>
    <source>
        <strain evidence="10">IAEA</strain>
    </source>
</reference>
<dbReference type="InterPro" id="IPR050417">
    <property type="entry name" value="Sugar_Epim/Isomerase"/>
</dbReference>
<dbReference type="PANTHER" id="PTHR43489:SF6">
    <property type="entry name" value="HYDROXYPYRUVATE ISOMERASE-RELATED"/>
    <property type="match status" value="1"/>
</dbReference>
<evidence type="ECO:0000259" key="9">
    <source>
        <dbReference type="Pfam" id="PF01261"/>
    </source>
</evidence>
<comment type="catalytic activity">
    <reaction evidence="1 7">
        <text>3-hydroxypyruvate = 2-hydroxy-3-oxopropanoate</text>
        <dbReference type="Rhea" id="RHEA:11952"/>
        <dbReference type="ChEBI" id="CHEBI:17180"/>
        <dbReference type="ChEBI" id="CHEBI:57978"/>
        <dbReference type="EC" id="5.3.1.22"/>
    </reaction>
</comment>
<dbReference type="InterPro" id="IPR036237">
    <property type="entry name" value="Xyl_isomerase-like_sf"/>
</dbReference>
<evidence type="ECO:0000256" key="8">
    <source>
        <dbReference type="PIRSR" id="PIRSR006241-50"/>
    </source>
</evidence>
<dbReference type="GO" id="GO:0008903">
    <property type="term" value="F:hydroxypyruvate isomerase activity"/>
    <property type="evidence" value="ECO:0007669"/>
    <property type="project" value="UniProtKB-EC"/>
</dbReference>
<name>A0A1B0AHF6_GLOPL</name>
<dbReference type="EnsemblMetazoa" id="GPAI045882-RA">
    <property type="protein sequence ID" value="GPAI045882-PA"/>
    <property type="gene ID" value="GPAI045882"/>
</dbReference>
<keyword evidence="6 7" id="KW-0413">Isomerase</keyword>
<dbReference type="FunFam" id="3.20.20.150:FF:000007">
    <property type="entry name" value="Hydroxypyruvate isomerase"/>
    <property type="match status" value="1"/>
</dbReference>
<keyword evidence="11" id="KW-1185">Reference proteome</keyword>
<comment type="similarity">
    <text evidence="3 7">Belongs to the hyi family.</text>
</comment>
<proteinExistence type="inferred from homology"/>
<evidence type="ECO:0000313" key="11">
    <source>
        <dbReference type="Proteomes" id="UP000092445"/>
    </source>
</evidence>
<evidence type="ECO:0000256" key="2">
    <source>
        <dbReference type="ARBA" id="ARBA00002968"/>
    </source>
</evidence>
<accession>A0A1B0AHF6</accession>
<evidence type="ECO:0000256" key="3">
    <source>
        <dbReference type="ARBA" id="ARBA00005962"/>
    </source>
</evidence>
<dbReference type="VEuPathDB" id="VectorBase:GPAI045882"/>
<dbReference type="PIRSF" id="PIRSF006241">
    <property type="entry name" value="HyI"/>
    <property type="match status" value="1"/>
</dbReference>
<dbReference type="Pfam" id="PF01261">
    <property type="entry name" value="AP_endonuc_2"/>
    <property type="match status" value="1"/>
</dbReference>
<dbReference type="STRING" id="7398.A0A1B0AHF6"/>
<sequence length="262" mass="30243">MVLKFAANLNFLFTECSTTTIAERIYMAKSAGFRAVEIPFPRCEENQVLEAKKQTGVEIALINIALDPDRHKFGDASIPGEQELFKKHLCDTINIAKQLHCPKIHIMSGLMDQSFEKHFSTYQDNLKYAVKELERNNLMGLIEPINTYSVPSYFMNNYDTAREILNNFNKQHLKLMLDVFHLQQICGNVTRTLDELKDLIGHVQIAQVPNRHEPDVIGELNFEYVFGLIEKANYNDWIGCEYKPKTTTIEGLKWLQKYGHQL</sequence>
<dbReference type="PANTHER" id="PTHR43489">
    <property type="entry name" value="ISOMERASE"/>
    <property type="match status" value="1"/>
</dbReference>
<feature type="active site" description="Proton donor/acceptor" evidence="8">
    <location>
        <position position="241"/>
    </location>
</feature>
<dbReference type="GO" id="GO:0046487">
    <property type="term" value="P:glyoxylate metabolic process"/>
    <property type="evidence" value="ECO:0007669"/>
    <property type="project" value="TreeGrafter"/>
</dbReference>
<evidence type="ECO:0000256" key="7">
    <source>
        <dbReference type="PIRNR" id="PIRNR006241"/>
    </source>
</evidence>
<reference evidence="11" key="1">
    <citation type="submission" date="2014-03" db="EMBL/GenBank/DDBJ databases">
        <authorList>
            <person name="Aksoy S."/>
            <person name="Warren W."/>
            <person name="Wilson R.K."/>
        </authorList>
    </citation>
    <scope>NUCLEOTIDE SEQUENCE [LARGE SCALE GENOMIC DNA]</scope>
    <source>
        <strain evidence="11">IAEA</strain>
    </source>
</reference>
<dbReference type="EC" id="5.3.1.22" evidence="4 7"/>
<evidence type="ECO:0000256" key="6">
    <source>
        <dbReference type="ARBA" id="ARBA00023235"/>
    </source>
</evidence>
<dbReference type="InterPro" id="IPR026040">
    <property type="entry name" value="HyI-like"/>
</dbReference>
<feature type="domain" description="Xylose isomerase-like TIM barrel" evidence="9">
    <location>
        <begin position="27"/>
        <end position="257"/>
    </location>
</feature>
<dbReference type="SUPFAM" id="SSF51658">
    <property type="entry name" value="Xylose isomerase-like"/>
    <property type="match status" value="1"/>
</dbReference>
<protein>
    <recommendedName>
        <fullName evidence="5 7">Putative hydroxypyruvate isomerase</fullName>
        <ecNumber evidence="4 7">5.3.1.22</ecNumber>
    </recommendedName>
</protein>
<comment type="function">
    <text evidence="2 7">Catalyzes the reversible isomerization between hydroxypyruvate and 2-hydroxy-3-oxopropanoate (also termed tartronate semialdehyde).</text>
</comment>
<evidence type="ECO:0000256" key="4">
    <source>
        <dbReference type="ARBA" id="ARBA00012570"/>
    </source>
</evidence>
<organism evidence="10 11">
    <name type="scientific">Glossina pallidipes</name>
    <name type="common">Tsetse fly</name>
    <dbReference type="NCBI Taxonomy" id="7398"/>
    <lineage>
        <taxon>Eukaryota</taxon>
        <taxon>Metazoa</taxon>
        <taxon>Ecdysozoa</taxon>
        <taxon>Arthropoda</taxon>
        <taxon>Hexapoda</taxon>
        <taxon>Insecta</taxon>
        <taxon>Pterygota</taxon>
        <taxon>Neoptera</taxon>
        <taxon>Endopterygota</taxon>
        <taxon>Diptera</taxon>
        <taxon>Brachycera</taxon>
        <taxon>Muscomorpha</taxon>
        <taxon>Hippoboscoidea</taxon>
        <taxon>Glossinidae</taxon>
        <taxon>Glossina</taxon>
    </lineage>
</organism>
<dbReference type="Proteomes" id="UP000092445">
    <property type="component" value="Unassembled WGS sequence"/>
</dbReference>
<dbReference type="AlphaFoldDB" id="A0A1B0AHF6"/>
<dbReference type="Gene3D" id="3.20.20.150">
    <property type="entry name" value="Divalent-metal-dependent TIM barrel enzymes"/>
    <property type="match status" value="1"/>
</dbReference>